<dbReference type="AlphaFoldDB" id="A0A9D4GRH5"/>
<dbReference type="EMBL" id="JAIWYP010000005">
    <property type="protein sequence ID" value="KAH3820166.1"/>
    <property type="molecule type" value="Genomic_DNA"/>
</dbReference>
<name>A0A9D4GRH5_DREPO</name>
<evidence type="ECO:0000313" key="2">
    <source>
        <dbReference type="EMBL" id="KAH3820166.1"/>
    </source>
</evidence>
<feature type="region of interest" description="Disordered" evidence="1">
    <location>
        <begin position="31"/>
        <end position="94"/>
    </location>
</feature>
<organism evidence="2 3">
    <name type="scientific">Dreissena polymorpha</name>
    <name type="common">Zebra mussel</name>
    <name type="synonym">Mytilus polymorpha</name>
    <dbReference type="NCBI Taxonomy" id="45954"/>
    <lineage>
        <taxon>Eukaryota</taxon>
        <taxon>Metazoa</taxon>
        <taxon>Spiralia</taxon>
        <taxon>Lophotrochozoa</taxon>
        <taxon>Mollusca</taxon>
        <taxon>Bivalvia</taxon>
        <taxon>Autobranchia</taxon>
        <taxon>Heteroconchia</taxon>
        <taxon>Euheterodonta</taxon>
        <taxon>Imparidentia</taxon>
        <taxon>Neoheterodontei</taxon>
        <taxon>Myida</taxon>
        <taxon>Dreissenoidea</taxon>
        <taxon>Dreissenidae</taxon>
        <taxon>Dreissena</taxon>
    </lineage>
</organism>
<comment type="caution">
    <text evidence="2">The sequence shown here is derived from an EMBL/GenBank/DDBJ whole genome shotgun (WGS) entry which is preliminary data.</text>
</comment>
<proteinExistence type="predicted"/>
<feature type="compositionally biased region" description="Polar residues" evidence="1">
    <location>
        <begin position="61"/>
        <end position="74"/>
    </location>
</feature>
<reference evidence="2" key="2">
    <citation type="submission" date="2020-11" db="EMBL/GenBank/DDBJ databases">
        <authorList>
            <person name="McCartney M.A."/>
            <person name="Auch B."/>
            <person name="Kono T."/>
            <person name="Mallez S."/>
            <person name="Becker A."/>
            <person name="Gohl D.M."/>
            <person name="Silverstein K.A.T."/>
            <person name="Koren S."/>
            <person name="Bechman K.B."/>
            <person name="Herman A."/>
            <person name="Abrahante J.E."/>
            <person name="Garbe J."/>
        </authorList>
    </citation>
    <scope>NUCLEOTIDE SEQUENCE</scope>
    <source>
        <strain evidence="2">Duluth1</strain>
        <tissue evidence="2">Whole animal</tissue>
    </source>
</reference>
<evidence type="ECO:0000313" key="3">
    <source>
        <dbReference type="Proteomes" id="UP000828390"/>
    </source>
</evidence>
<gene>
    <name evidence="2" type="ORF">DPMN_121910</name>
</gene>
<dbReference type="Proteomes" id="UP000828390">
    <property type="component" value="Unassembled WGS sequence"/>
</dbReference>
<protein>
    <submittedName>
        <fullName evidence="2">Uncharacterized protein</fullName>
    </submittedName>
</protein>
<sequence length="94" mass="10626">MSVKAPHLYNFLAPLDSDLFSFRRKRRSNLCLNKPKNKKRRLFPPGAEDDTSASPGDRQPACTSSTSVIETPNDQCRPAFHDNLVNAPQKRKTK</sequence>
<evidence type="ECO:0000256" key="1">
    <source>
        <dbReference type="SAM" id="MobiDB-lite"/>
    </source>
</evidence>
<keyword evidence="3" id="KW-1185">Reference proteome</keyword>
<reference evidence="2" key="1">
    <citation type="journal article" date="2019" name="bioRxiv">
        <title>The Genome of the Zebra Mussel, Dreissena polymorpha: A Resource for Invasive Species Research.</title>
        <authorList>
            <person name="McCartney M.A."/>
            <person name="Auch B."/>
            <person name="Kono T."/>
            <person name="Mallez S."/>
            <person name="Zhang Y."/>
            <person name="Obille A."/>
            <person name="Becker A."/>
            <person name="Abrahante J.E."/>
            <person name="Garbe J."/>
            <person name="Badalamenti J.P."/>
            <person name="Herman A."/>
            <person name="Mangelson H."/>
            <person name="Liachko I."/>
            <person name="Sullivan S."/>
            <person name="Sone E.D."/>
            <person name="Koren S."/>
            <person name="Silverstein K.A.T."/>
            <person name="Beckman K.B."/>
            <person name="Gohl D.M."/>
        </authorList>
    </citation>
    <scope>NUCLEOTIDE SEQUENCE</scope>
    <source>
        <strain evidence="2">Duluth1</strain>
        <tissue evidence="2">Whole animal</tissue>
    </source>
</reference>
<accession>A0A9D4GRH5</accession>